<evidence type="ECO:0000313" key="9">
    <source>
        <dbReference type="Ensembl" id="ENSSAUP00010011498.1"/>
    </source>
</evidence>
<dbReference type="InParanoid" id="A0A671UCB0"/>
<evidence type="ECO:0000256" key="4">
    <source>
        <dbReference type="ARBA" id="ARBA00022722"/>
    </source>
</evidence>
<evidence type="ECO:0000256" key="5">
    <source>
        <dbReference type="ARBA" id="ARBA00022723"/>
    </source>
</evidence>
<keyword evidence="10" id="KW-1185">Reference proteome</keyword>
<comment type="similarity">
    <text evidence="3">Belongs to the HARBI1 family.</text>
</comment>
<proteinExistence type="inferred from homology"/>
<protein>
    <recommendedName>
        <fullName evidence="8">DDE Tnp4 domain-containing protein</fullName>
    </recommendedName>
</protein>
<comment type="cofactor">
    <cofactor evidence="1">
        <name>a divalent metal cation</name>
        <dbReference type="ChEBI" id="CHEBI:60240"/>
    </cofactor>
</comment>
<keyword evidence="4" id="KW-0540">Nuclease</keyword>
<evidence type="ECO:0000256" key="6">
    <source>
        <dbReference type="ARBA" id="ARBA00022801"/>
    </source>
</evidence>
<organism evidence="9 10">
    <name type="scientific">Sparus aurata</name>
    <name type="common">Gilthead sea bream</name>
    <dbReference type="NCBI Taxonomy" id="8175"/>
    <lineage>
        <taxon>Eukaryota</taxon>
        <taxon>Metazoa</taxon>
        <taxon>Chordata</taxon>
        <taxon>Craniata</taxon>
        <taxon>Vertebrata</taxon>
        <taxon>Euteleostomi</taxon>
        <taxon>Actinopterygii</taxon>
        <taxon>Neopterygii</taxon>
        <taxon>Teleostei</taxon>
        <taxon>Neoteleostei</taxon>
        <taxon>Acanthomorphata</taxon>
        <taxon>Eupercaria</taxon>
        <taxon>Spariformes</taxon>
        <taxon>Sparidae</taxon>
        <taxon>Sparus</taxon>
    </lineage>
</organism>
<comment type="subcellular location">
    <subcellularLocation>
        <location evidence="2">Nucleus</location>
    </subcellularLocation>
</comment>
<dbReference type="Pfam" id="PF13359">
    <property type="entry name" value="DDE_Tnp_4"/>
    <property type="match status" value="1"/>
</dbReference>
<dbReference type="OMA" id="HNICEDF"/>
<accession>A0A671UCB0</accession>
<feature type="domain" description="DDE Tnp4" evidence="8">
    <location>
        <begin position="174"/>
        <end position="328"/>
    </location>
</feature>
<dbReference type="GO" id="GO:0046872">
    <property type="term" value="F:metal ion binding"/>
    <property type="evidence" value="ECO:0007669"/>
    <property type="project" value="UniProtKB-KW"/>
</dbReference>
<evidence type="ECO:0000256" key="2">
    <source>
        <dbReference type="ARBA" id="ARBA00004123"/>
    </source>
</evidence>
<dbReference type="GO" id="GO:0004518">
    <property type="term" value="F:nuclease activity"/>
    <property type="evidence" value="ECO:0007669"/>
    <property type="project" value="UniProtKB-KW"/>
</dbReference>
<reference evidence="9" key="3">
    <citation type="submission" date="2025-09" db="UniProtKB">
        <authorList>
            <consortium name="Ensembl"/>
        </authorList>
    </citation>
    <scope>IDENTIFICATION</scope>
</reference>
<keyword evidence="5" id="KW-0479">Metal-binding</keyword>
<name>A0A671UCB0_SPAAU</name>
<dbReference type="GeneTree" id="ENSGT00940000163250"/>
<evidence type="ECO:0000256" key="7">
    <source>
        <dbReference type="ARBA" id="ARBA00023242"/>
    </source>
</evidence>
<dbReference type="PANTHER" id="PTHR22930">
    <property type="match status" value="1"/>
</dbReference>
<evidence type="ECO:0000259" key="8">
    <source>
        <dbReference type="Pfam" id="PF13359"/>
    </source>
</evidence>
<sequence length="379" mass="43466">MASKKEANTTKRQDLSRRHQTDRMTCLTFEMLTFVNRACWTKQRSRIWWESTSAWADTDWRRNFRMGRDTFHYLCEQLRPYLERQRSRYRVPLTVEHRVAVALWRLSTNIGYRSVSHLFGIGLSTACMITHETVSAIVHVLKSRFISVPGGTALRDVVNGFRDRWGFPQCAGAIDGTHVPIIAPHVNKADYYNRKGHYSVILQAVVDHKLQIWDINVGWPGKVHDARAGLDAKLFPPWTEEFHGVGIPISIVADAAYPLLPWVQKHHHEGHGLTQDQRRYNYKLSRARMCVEGAFGRLKARWRCLLKRNDHNILKITEVVTTCCILHNICENRGEELEPHLLEDAADGTEEGIEGGGPIPDHGTGQEIRRALASYFAQI</sequence>
<reference evidence="9" key="2">
    <citation type="submission" date="2025-08" db="UniProtKB">
        <authorList>
            <consortium name="Ensembl"/>
        </authorList>
    </citation>
    <scope>IDENTIFICATION</scope>
</reference>
<dbReference type="PANTHER" id="PTHR22930:SF85">
    <property type="entry name" value="GH03217P-RELATED"/>
    <property type="match status" value="1"/>
</dbReference>
<keyword evidence="6" id="KW-0378">Hydrolase</keyword>
<evidence type="ECO:0000313" key="10">
    <source>
        <dbReference type="Proteomes" id="UP000472265"/>
    </source>
</evidence>
<dbReference type="GO" id="GO:0005634">
    <property type="term" value="C:nucleus"/>
    <property type="evidence" value="ECO:0007669"/>
    <property type="project" value="UniProtKB-SubCell"/>
</dbReference>
<dbReference type="InterPro" id="IPR027806">
    <property type="entry name" value="HARBI1_dom"/>
</dbReference>
<keyword evidence="7" id="KW-0539">Nucleus</keyword>
<dbReference type="InterPro" id="IPR045249">
    <property type="entry name" value="HARBI1-like"/>
</dbReference>
<evidence type="ECO:0000256" key="3">
    <source>
        <dbReference type="ARBA" id="ARBA00006958"/>
    </source>
</evidence>
<dbReference type="Ensembl" id="ENSSAUT00010012238.1">
    <property type="protein sequence ID" value="ENSSAUP00010011498.1"/>
    <property type="gene ID" value="ENSSAUG00010005541.1"/>
</dbReference>
<evidence type="ECO:0000256" key="1">
    <source>
        <dbReference type="ARBA" id="ARBA00001968"/>
    </source>
</evidence>
<dbReference type="Proteomes" id="UP000472265">
    <property type="component" value="Chromosome 21"/>
</dbReference>
<dbReference type="AlphaFoldDB" id="A0A671UCB0"/>
<dbReference type="GO" id="GO:0016787">
    <property type="term" value="F:hydrolase activity"/>
    <property type="evidence" value="ECO:0007669"/>
    <property type="project" value="UniProtKB-KW"/>
</dbReference>
<reference evidence="9" key="1">
    <citation type="submission" date="2021-04" db="EMBL/GenBank/DDBJ databases">
        <authorList>
            <consortium name="Wellcome Sanger Institute Data Sharing"/>
        </authorList>
    </citation>
    <scope>NUCLEOTIDE SEQUENCE [LARGE SCALE GENOMIC DNA]</scope>
</reference>